<accession>A0A0M6Y2J9</accession>
<proteinExistence type="predicted"/>
<dbReference type="AlphaFoldDB" id="A0A0M6Y2J9"/>
<dbReference type="Proteomes" id="UP000048926">
    <property type="component" value="Unassembled WGS sequence"/>
</dbReference>
<name>A0A0M6Y2J9_9HYPH</name>
<gene>
    <name evidence="1" type="ORF">LAL4801_01999</name>
</gene>
<evidence type="ECO:0000313" key="2">
    <source>
        <dbReference type="Proteomes" id="UP000048926"/>
    </source>
</evidence>
<evidence type="ECO:0000313" key="1">
    <source>
        <dbReference type="EMBL" id="CTQ43559.1"/>
    </source>
</evidence>
<reference evidence="2" key="1">
    <citation type="submission" date="2015-07" db="EMBL/GenBank/DDBJ databases">
        <authorList>
            <person name="Rodrigo-Torres Lidia"/>
            <person name="Arahal R.David."/>
        </authorList>
    </citation>
    <scope>NUCLEOTIDE SEQUENCE [LARGE SCALE GENOMIC DNA]</scope>
    <source>
        <strain evidence="2">CECT 4801</strain>
    </source>
</reference>
<dbReference type="EMBL" id="CXST01000001">
    <property type="protein sequence ID" value="CTQ43559.1"/>
    <property type="molecule type" value="Genomic_DNA"/>
</dbReference>
<sequence length="58" mass="6554">MDGKHVLVRRVLQHALNSLVPPRSGARVGQMSGSEKIVNQLLTGFPKENDLMWKTRQK</sequence>
<protein>
    <submittedName>
        <fullName evidence="1">Uncharacterized protein</fullName>
    </submittedName>
</protein>
<organism evidence="1 2">
    <name type="scientific">Roseibium aggregatum</name>
    <dbReference type="NCBI Taxonomy" id="187304"/>
    <lineage>
        <taxon>Bacteria</taxon>
        <taxon>Pseudomonadati</taxon>
        <taxon>Pseudomonadota</taxon>
        <taxon>Alphaproteobacteria</taxon>
        <taxon>Hyphomicrobiales</taxon>
        <taxon>Stappiaceae</taxon>
        <taxon>Roseibium</taxon>
    </lineage>
</organism>
<keyword evidence="2" id="KW-1185">Reference proteome</keyword>